<dbReference type="GO" id="GO:0006207">
    <property type="term" value="P:'de novo' pyrimidine nucleobase biosynthetic process"/>
    <property type="evidence" value="ECO:0007669"/>
    <property type="project" value="InterPro"/>
</dbReference>
<dbReference type="HAMAP" id="MF_01200_B">
    <property type="entry name" value="OMPdecase_type1_B"/>
    <property type="match status" value="1"/>
</dbReference>
<dbReference type="RefSeq" id="WP_068492604.1">
    <property type="nucleotide sequence ID" value="NZ_LWQT01000055.1"/>
</dbReference>
<feature type="binding site" evidence="7 9">
    <location>
        <position position="12"/>
    </location>
    <ligand>
        <name>substrate</name>
    </ligand>
</feature>
<dbReference type="STRING" id="1285242.A6A04_02195"/>
<feature type="binding site" evidence="7">
    <location>
        <begin position="61"/>
        <end position="70"/>
    </location>
    <ligand>
        <name>substrate</name>
    </ligand>
</feature>
<feature type="active site" description="For OMPdecase activity" evidence="8">
    <location>
        <position position="63"/>
    </location>
</feature>
<feature type="binding site" evidence="7 9">
    <location>
        <position position="34"/>
    </location>
    <ligand>
        <name>substrate</name>
    </ligand>
</feature>
<gene>
    <name evidence="7" type="primary">pyrF</name>
    <name evidence="12" type="ORF">A6A04_02195</name>
</gene>
<dbReference type="SUPFAM" id="SSF51366">
    <property type="entry name" value="Ribulose-phoshate binding barrel"/>
    <property type="match status" value="1"/>
</dbReference>
<evidence type="ECO:0000256" key="9">
    <source>
        <dbReference type="PIRSR" id="PIRSR614732-2"/>
    </source>
</evidence>
<accession>A0A178MQC2</accession>
<keyword evidence="13" id="KW-1185">Reference proteome</keyword>
<dbReference type="PROSITE" id="PS00156">
    <property type="entry name" value="OMPDECASE"/>
    <property type="match status" value="1"/>
</dbReference>
<dbReference type="EMBL" id="LWQT01000055">
    <property type="protein sequence ID" value="OAN50237.1"/>
    <property type="molecule type" value="Genomic_DNA"/>
</dbReference>
<name>A0A178MQC2_9PROT</name>
<dbReference type="AlphaFoldDB" id="A0A178MQC2"/>
<comment type="pathway">
    <text evidence="2 7 10">Pyrimidine metabolism; UMP biosynthesis via de novo pathway; UMP from orotate: step 2/2.</text>
</comment>
<evidence type="ECO:0000256" key="4">
    <source>
        <dbReference type="ARBA" id="ARBA00022975"/>
    </source>
</evidence>
<dbReference type="InterPro" id="IPR011060">
    <property type="entry name" value="RibuloseP-bd_barrel"/>
</dbReference>
<keyword evidence="4 7" id="KW-0665">Pyrimidine biosynthesis</keyword>
<feature type="binding site" evidence="7 9">
    <location>
        <position position="215"/>
    </location>
    <ligand>
        <name>substrate</name>
    </ligand>
</feature>
<comment type="function">
    <text evidence="1 7">Catalyzes the decarboxylation of orotidine 5'-monophosphate (OMP) to uridine 5'-monophosphate (UMP).</text>
</comment>
<evidence type="ECO:0000256" key="10">
    <source>
        <dbReference type="RuleBase" id="RU000512"/>
    </source>
</evidence>
<dbReference type="GO" id="GO:0044205">
    <property type="term" value="P:'de novo' UMP biosynthetic process"/>
    <property type="evidence" value="ECO:0007669"/>
    <property type="project" value="UniProtKB-UniRule"/>
</dbReference>
<comment type="similarity">
    <text evidence="7">Belongs to the OMP decarboxylase family. Type 1 subfamily.</text>
</comment>
<organism evidence="12 13">
    <name type="scientific">Paramagnetospirillum marisnigri</name>
    <dbReference type="NCBI Taxonomy" id="1285242"/>
    <lineage>
        <taxon>Bacteria</taxon>
        <taxon>Pseudomonadati</taxon>
        <taxon>Pseudomonadota</taxon>
        <taxon>Alphaproteobacteria</taxon>
        <taxon>Rhodospirillales</taxon>
        <taxon>Magnetospirillaceae</taxon>
        <taxon>Paramagnetospirillum</taxon>
    </lineage>
</organism>
<dbReference type="Gene3D" id="3.20.20.70">
    <property type="entry name" value="Aldolase class I"/>
    <property type="match status" value="1"/>
</dbReference>
<feature type="active site" description="For OMPdecase activity" evidence="8">
    <location>
        <position position="66"/>
    </location>
</feature>
<evidence type="ECO:0000256" key="8">
    <source>
        <dbReference type="PIRSR" id="PIRSR614732-1"/>
    </source>
</evidence>
<evidence type="ECO:0000256" key="3">
    <source>
        <dbReference type="ARBA" id="ARBA00022793"/>
    </source>
</evidence>
<evidence type="ECO:0000313" key="12">
    <source>
        <dbReference type="EMBL" id="OAN50237.1"/>
    </source>
</evidence>
<evidence type="ECO:0000256" key="2">
    <source>
        <dbReference type="ARBA" id="ARBA00004861"/>
    </source>
</evidence>
<dbReference type="InterPro" id="IPR047596">
    <property type="entry name" value="OMPdecase_bac"/>
</dbReference>
<evidence type="ECO:0000256" key="1">
    <source>
        <dbReference type="ARBA" id="ARBA00002356"/>
    </source>
</evidence>
<dbReference type="CDD" id="cd04725">
    <property type="entry name" value="OMP_decarboxylase_like"/>
    <property type="match status" value="1"/>
</dbReference>
<dbReference type="Proteomes" id="UP000078428">
    <property type="component" value="Unassembled WGS sequence"/>
</dbReference>
<evidence type="ECO:0000256" key="7">
    <source>
        <dbReference type="HAMAP-Rule" id="MF_01200"/>
    </source>
</evidence>
<feature type="binding site" evidence="7 9">
    <location>
        <position position="125"/>
    </location>
    <ligand>
        <name>substrate</name>
    </ligand>
</feature>
<dbReference type="PANTHER" id="PTHR32119:SF2">
    <property type="entry name" value="OROTIDINE 5'-PHOSPHATE DECARBOXYLASE"/>
    <property type="match status" value="1"/>
</dbReference>
<feature type="binding site" evidence="7 9">
    <location>
        <position position="216"/>
    </location>
    <ligand>
        <name>substrate</name>
    </ligand>
</feature>
<dbReference type="SMART" id="SM00934">
    <property type="entry name" value="OMPdecase"/>
    <property type="match status" value="1"/>
</dbReference>
<dbReference type="EC" id="4.1.1.23" evidence="7"/>
<dbReference type="InterPro" id="IPR013785">
    <property type="entry name" value="Aldolase_TIM"/>
</dbReference>
<proteinExistence type="inferred from homology"/>
<keyword evidence="5 7" id="KW-0456">Lyase</keyword>
<feature type="active site" description="For OMPdecase activity" evidence="8">
    <location>
        <position position="61"/>
    </location>
</feature>
<evidence type="ECO:0000259" key="11">
    <source>
        <dbReference type="SMART" id="SM00934"/>
    </source>
</evidence>
<dbReference type="InterPro" id="IPR014732">
    <property type="entry name" value="OMPdecase"/>
</dbReference>
<comment type="catalytic activity">
    <reaction evidence="6 7 10">
        <text>orotidine 5'-phosphate + H(+) = UMP + CO2</text>
        <dbReference type="Rhea" id="RHEA:11596"/>
        <dbReference type="ChEBI" id="CHEBI:15378"/>
        <dbReference type="ChEBI" id="CHEBI:16526"/>
        <dbReference type="ChEBI" id="CHEBI:57538"/>
        <dbReference type="ChEBI" id="CHEBI:57865"/>
        <dbReference type="EC" id="4.1.1.23"/>
    </reaction>
</comment>
<dbReference type="GO" id="GO:0004590">
    <property type="term" value="F:orotidine-5'-phosphate decarboxylase activity"/>
    <property type="evidence" value="ECO:0007669"/>
    <property type="project" value="UniProtKB-UniRule"/>
</dbReference>
<comment type="caution">
    <text evidence="12">The sequence shown here is derived from an EMBL/GenBank/DDBJ whole genome shotgun (WGS) entry which is preliminary data.</text>
</comment>
<reference evidence="12 13" key="1">
    <citation type="submission" date="2016-04" db="EMBL/GenBank/DDBJ databases">
        <title>Draft genome sequence of freshwater magnetotactic bacteria Magnetospirillum marisnigri SP-1 and Magnetospirillum moscoviense BB-1.</title>
        <authorList>
            <person name="Koziaeva V."/>
            <person name="Dziuba M.V."/>
            <person name="Ivanov T.M."/>
            <person name="Kuznetsov B."/>
            <person name="Grouzdev D.S."/>
        </authorList>
    </citation>
    <scope>NUCLEOTIDE SEQUENCE [LARGE SCALE GENOMIC DNA]</scope>
    <source>
        <strain evidence="12 13">SP-1</strain>
    </source>
</reference>
<dbReference type="InterPro" id="IPR018089">
    <property type="entry name" value="OMPdecase_AS"/>
</dbReference>
<keyword evidence="3 7" id="KW-0210">Decarboxylase</keyword>
<dbReference type="OrthoDB" id="9806203at2"/>
<sequence length="238" mass="24200">MSSSNPVFVALDTTDRGKAADLARRLLGHVGGFKLGLEYFVAQGPEGMAAVSELGMPLFVDLKLHDIPNTVAAAMRGVARLKAAITTIHASGGAAMIRAAADAARDEAAKLGVAPPKVVAVTILTSLDQAGAEAVGFGGSVLDQVKRLAALAQDNGADGIVCSPLEVDAVRAQCGPGFTLVVPGIRPAWSETGDQKRVMTPAEAKARGADVLVIGRPILAAADPVAAAGRIRDELHGG</sequence>
<evidence type="ECO:0000256" key="6">
    <source>
        <dbReference type="ARBA" id="ARBA00049157"/>
    </source>
</evidence>
<evidence type="ECO:0000256" key="5">
    <source>
        <dbReference type="ARBA" id="ARBA00023239"/>
    </source>
</evidence>
<feature type="binding site" evidence="7 9">
    <location>
        <position position="195"/>
    </location>
    <ligand>
        <name>substrate</name>
    </ligand>
</feature>
<feature type="active site" description="Proton donor" evidence="7">
    <location>
        <position position="63"/>
    </location>
</feature>
<dbReference type="NCBIfam" id="NF001273">
    <property type="entry name" value="PRK00230.1"/>
    <property type="match status" value="1"/>
</dbReference>
<evidence type="ECO:0000313" key="13">
    <source>
        <dbReference type="Proteomes" id="UP000078428"/>
    </source>
</evidence>
<dbReference type="GO" id="GO:0005829">
    <property type="term" value="C:cytosol"/>
    <property type="evidence" value="ECO:0007669"/>
    <property type="project" value="TreeGrafter"/>
</dbReference>
<dbReference type="NCBIfam" id="TIGR01740">
    <property type="entry name" value="pyrF"/>
    <property type="match status" value="1"/>
</dbReference>
<dbReference type="Pfam" id="PF00215">
    <property type="entry name" value="OMPdecase"/>
    <property type="match status" value="1"/>
</dbReference>
<feature type="domain" description="Orotidine 5'-phosphate decarboxylase" evidence="11">
    <location>
        <begin position="6"/>
        <end position="231"/>
    </location>
</feature>
<protein>
    <recommendedName>
        <fullName evidence="7">Orotidine 5'-phosphate decarboxylase</fullName>
        <ecNumber evidence="7">4.1.1.23</ecNumber>
    </recommendedName>
    <alternativeName>
        <fullName evidence="7">OMP decarboxylase</fullName>
        <shortName evidence="7">OMPDCase</shortName>
        <shortName evidence="7">OMPdecase</shortName>
    </alternativeName>
</protein>
<dbReference type="UniPathway" id="UPA00070">
    <property type="reaction ID" value="UER00120"/>
</dbReference>
<dbReference type="PANTHER" id="PTHR32119">
    <property type="entry name" value="OROTIDINE 5'-PHOSPHATE DECARBOXYLASE"/>
    <property type="match status" value="1"/>
</dbReference>
<feature type="binding site" evidence="7 9">
    <location>
        <position position="186"/>
    </location>
    <ligand>
        <name>substrate</name>
    </ligand>
</feature>
<comment type="subunit">
    <text evidence="7">Homodimer.</text>
</comment>
<dbReference type="InterPro" id="IPR001754">
    <property type="entry name" value="OMPdeCOase_dom"/>
</dbReference>